<evidence type="ECO:0000313" key="2">
    <source>
        <dbReference type="EMBL" id="PZR10191.1"/>
    </source>
</evidence>
<sequence length="190" mass="20572">MTRVVLFAALALTACATSSEATKKTSEAAQNAADFYPLAIGTTWSYEVKLLGETRQIEVSTLKKNEDGYVEDSTGAQFLADSFGVRDQKRYLLRNPIAAGTKWTNVVSVSSVENYEILAVDQPCDAGTAQWQGCVVVESRNRVQEGVVLVNEMTFAPGVGIVRLSTVLESNGKQIPQSTLELMKFTKPAG</sequence>
<gene>
    <name evidence="2" type="ORF">DI536_20380</name>
</gene>
<feature type="signal peptide" evidence="1">
    <location>
        <begin position="1"/>
        <end position="21"/>
    </location>
</feature>
<protein>
    <recommendedName>
        <fullName evidence="4">Lipoprotein</fullName>
    </recommendedName>
</protein>
<evidence type="ECO:0000256" key="1">
    <source>
        <dbReference type="SAM" id="SignalP"/>
    </source>
</evidence>
<accession>A0A2W5VII4</accession>
<dbReference type="PROSITE" id="PS51257">
    <property type="entry name" value="PROKAR_LIPOPROTEIN"/>
    <property type="match status" value="1"/>
</dbReference>
<dbReference type="EMBL" id="QFQP01000018">
    <property type="protein sequence ID" value="PZR10191.1"/>
    <property type="molecule type" value="Genomic_DNA"/>
</dbReference>
<feature type="chain" id="PRO_5015973429" description="Lipoprotein" evidence="1">
    <location>
        <begin position="22"/>
        <end position="190"/>
    </location>
</feature>
<evidence type="ECO:0000313" key="3">
    <source>
        <dbReference type="Proteomes" id="UP000249061"/>
    </source>
</evidence>
<proteinExistence type="predicted"/>
<dbReference type="AlphaFoldDB" id="A0A2W5VII4"/>
<comment type="caution">
    <text evidence="2">The sequence shown here is derived from an EMBL/GenBank/DDBJ whole genome shotgun (WGS) entry which is preliminary data.</text>
</comment>
<organism evidence="2 3">
    <name type="scientific">Archangium gephyra</name>
    <dbReference type="NCBI Taxonomy" id="48"/>
    <lineage>
        <taxon>Bacteria</taxon>
        <taxon>Pseudomonadati</taxon>
        <taxon>Myxococcota</taxon>
        <taxon>Myxococcia</taxon>
        <taxon>Myxococcales</taxon>
        <taxon>Cystobacterineae</taxon>
        <taxon>Archangiaceae</taxon>
        <taxon>Archangium</taxon>
    </lineage>
</organism>
<keyword evidence="1" id="KW-0732">Signal</keyword>
<reference evidence="2 3" key="1">
    <citation type="submission" date="2017-08" db="EMBL/GenBank/DDBJ databases">
        <title>Infants hospitalized years apart are colonized by the same room-sourced microbial strains.</title>
        <authorList>
            <person name="Brooks B."/>
            <person name="Olm M.R."/>
            <person name="Firek B.A."/>
            <person name="Baker R."/>
            <person name="Thomas B.C."/>
            <person name="Morowitz M.J."/>
            <person name="Banfield J.F."/>
        </authorList>
    </citation>
    <scope>NUCLEOTIDE SEQUENCE [LARGE SCALE GENOMIC DNA]</scope>
    <source>
        <strain evidence="2">S2_003_000_R2_14</strain>
    </source>
</reference>
<evidence type="ECO:0008006" key="4">
    <source>
        <dbReference type="Google" id="ProtNLM"/>
    </source>
</evidence>
<dbReference type="Proteomes" id="UP000249061">
    <property type="component" value="Unassembled WGS sequence"/>
</dbReference>
<name>A0A2W5VII4_9BACT</name>